<feature type="domain" description="Prenyltransferase alpha-alpha toroid" evidence="15">
    <location>
        <begin position="6"/>
        <end position="329"/>
    </location>
</feature>
<keyword evidence="9" id="KW-0677">Repeat</keyword>
<dbReference type="InterPro" id="IPR008930">
    <property type="entry name" value="Terpenoid_cyclase/PrenylTrfase"/>
</dbReference>
<evidence type="ECO:0000259" key="15">
    <source>
        <dbReference type="Pfam" id="PF00432"/>
    </source>
</evidence>
<keyword evidence="17" id="KW-1185">Reference proteome</keyword>
<dbReference type="STRING" id="1344416.A0A139A761"/>
<evidence type="ECO:0000256" key="6">
    <source>
        <dbReference type="ARBA" id="ARBA00022602"/>
    </source>
</evidence>
<proteinExistence type="inferred from homology"/>
<dbReference type="GO" id="GO:0004662">
    <property type="term" value="F:CAAX-protein geranylgeranyltransferase activity"/>
    <property type="evidence" value="ECO:0007669"/>
    <property type="project" value="UniProtKB-EC"/>
</dbReference>
<keyword evidence="11" id="KW-0460">Magnesium</keyword>
<evidence type="ECO:0000256" key="14">
    <source>
        <dbReference type="ARBA" id="ARBA00078363"/>
    </source>
</evidence>
<evidence type="ECO:0000256" key="7">
    <source>
        <dbReference type="ARBA" id="ARBA00022679"/>
    </source>
</evidence>
<protein>
    <recommendedName>
        <fullName evidence="5">Geranylgeranyl transferase type-1 subunit beta</fullName>
        <ecNumber evidence="4">2.5.1.59</ecNumber>
    </recommendedName>
    <alternativeName>
        <fullName evidence="12">Geranylgeranyl transferase type I subunit beta</fullName>
    </alternativeName>
    <alternativeName>
        <fullName evidence="14">Type I protein geranyl-geranyltransferase subunit beta</fullName>
    </alternativeName>
</protein>
<dbReference type="InterPro" id="IPR001330">
    <property type="entry name" value="Prenyltrans"/>
</dbReference>
<dbReference type="CDD" id="cd02895">
    <property type="entry name" value="GGTase-I"/>
    <property type="match status" value="1"/>
</dbReference>
<name>A0A139A761_GONPJ</name>
<evidence type="ECO:0000256" key="8">
    <source>
        <dbReference type="ARBA" id="ARBA00022723"/>
    </source>
</evidence>
<dbReference type="PANTHER" id="PTHR11774">
    <property type="entry name" value="GERANYLGERANYL TRANSFERASE TYPE BETA SUBUNIT"/>
    <property type="match status" value="1"/>
</dbReference>
<dbReference type="Pfam" id="PF00432">
    <property type="entry name" value="Prenyltrans"/>
    <property type="match status" value="1"/>
</dbReference>
<evidence type="ECO:0000256" key="11">
    <source>
        <dbReference type="ARBA" id="ARBA00022842"/>
    </source>
</evidence>
<evidence type="ECO:0000256" key="5">
    <source>
        <dbReference type="ARBA" id="ARBA00020603"/>
    </source>
</evidence>
<evidence type="ECO:0000256" key="1">
    <source>
        <dbReference type="ARBA" id="ARBA00001946"/>
    </source>
</evidence>
<evidence type="ECO:0000256" key="12">
    <source>
        <dbReference type="ARBA" id="ARBA00031713"/>
    </source>
</evidence>
<dbReference type="InterPro" id="IPR041960">
    <property type="entry name" value="GGTase_I_beta"/>
</dbReference>
<evidence type="ECO:0000256" key="9">
    <source>
        <dbReference type="ARBA" id="ARBA00022737"/>
    </source>
</evidence>
<gene>
    <name evidence="16" type="ORF">M427DRAFT_59390</name>
</gene>
<comment type="cofactor">
    <cofactor evidence="2">
        <name>Zn(2+)</name>
        <dbReference type="ChEBI" id="CHEBI:29105"/>
    </cofactor>
</comment>
<evidence type="ECO:0000256" key="13">
    <source>
        <dbReference type="ARBA" id="ARBA00065714"/>
    </source>
</evidence>
<keyword evidence="7 16" id="KW-0808">Transferase</keyword>
<reference evidence="16 17" key="1">
    <citation type="journal article" date="2015" name="Genome Biol. Evol.">
        <title>Phylogenomic analyses indicate that early fungi evolved digesting cell walls of algal ancestors of land plants.</title>
        <authorList>
            <person name="Chang Y."/>
            <person name="Wang S."/>
            <person name="Sekimoto S."/>
            <person name="Aerts A.L."/>
            <person name="Choi C."/>
            <person name="Clum A."/>
            <person name="LaButti K.M."/>
            <person name="Lindquist E.A."/>
            <person name="Yee Ngan C."/>
            <person name="Ohm R.A."/>
            <person name="Salamov A.A."/>
            <person name="Grigoriev I.V."/>
            <person name="Spatafora J.W."/>
            <person name="Berbee M.L."/>
        </authorList>
    </citation>
    <scope>NUCLEOTIDE SEQUENCE [LARGE SCALE GENOMIC DNA]</scope>
    <source>
        <strain evidence="16 17">JEL478</strain>
    </source>
</reference>
<dbReference type="FunFam" id="1.50.10.20:FF:000005">
    <property type="entry name" value="Geranylgeranyl transferase type-1 subunit beta"/>
    <property type="match status" value="1"/>
</dbReference>
<dbReference type="EC" id="2.5.1.59" evidence="4"/>
<comment type="cofactor">
    <cofactor evidence="1">
        <name>Mg(2+)</name>
        <dbReference type="ChEBI" id="CHEBI:18420"/>
    </cofactor>
</comment>
<evidence type="ECO:0000256" key="2">
    <source>
        <dbReference type="ARBA" id="ARBA00001947"/>
    </source>
</evidence>
<organism evidence="16 17">
    <name type="scientific">Gonapodya prolifera (strain JEL478)</name>
    <name type="common">Monoblepharis prolifera</name>
    <dbReference type="NCBI Taxonomy" id="1344416"/>
    <lineage>
        <taxon>Eukaryota</taxon>
        <taxon>Fungi</taxon>
        <taxon>Fungi incertae sedis</taxon>
        <taxon>Chytridiomycota</taxon>
        <taxon>Chytridiomycota incertae sedis</taxon>
        <taxon>Monoblepharidomycetes</taxon>
        <taxon>Monoblepharidales</taxon>
        <taxon>Gonapodyaceae</taxon>
        <taxon>Gonapodya</taxon>
    </lineage>
</organism>
<dbReference type="OrthoDB" id="24893at2759"/>
<dbReference type="InterPro" id="IPR045089">
    <property type="entry name" value="PGGT1B-like"/>
</dbReference>
<dbReference type="OMA" id="CHKTFLP"/>
<comment type="similarity">
    <text evidence="3">Belongs to the protein prenyltransferase subunit beta family.</text>
</comment>
<dbReference type="GO" id="GO:0005953">
    <property type="term" value="C:CAAX-protein geranylgeranyltransferase complex"/>
    <property type="evidence" value="ECO:0007669"/>
    <property type="project" value="InterPro"/>
</dbReference>
<dbReference type="SUPFAM" id="SSF48239">
    <property type="entry name" value="Terpenoid cyclases/Protein prenyltransferases"/>
    <property type="match status" value="1"/>
</dbReference>
<evidence type="ECO:0000256" key="3">
    <source>
        <dbReference type="ARBA" id="ARBA00010497"/>
    </source>
</evidence>
<dbReference type="EMBL" id="KQ965786">
    <property type="protein sequence ID" value="KXS12656.1"/>
    <property type="molecule type" value="Genomic_DNA"/>
</dbReference>
<evidence type="ECO:0000313" key="17">
    <source>
        <dbReference type="Proteomes" id="UP000070544"/>
    </source>
</evidence>
<evidence type="ECO:0000313" key="16">
    <source>
        <dbReference type="EMBL" id="KXS12656.1"/>
    </source>
</evidence>
<accession>A0A139A761</accession>
<dbReference type="GO" id="GO:0046872">
    <property type="term" value="F:metal ion binding"/>
    <property type="evidence" value="ECO:0007669"/>
    <property type="project" value="UniProtKB-KW"/>
</dbReference>
<dbReference type="AlphaFoldDB" id="A0A139A761"/>
<keyword evidence="8" id="KW-0479">Metal-binding</keyword>
<evidence type="ECO:0000256" key="10">
    <source>
        <dbReference type="ARBA" id="ARBA00022833"/>
    </source>
</evidence>
<dbReference type="PANTHER" id="PTHR11774:SF4">
    <property type="entry name" value="GERANYLGERANYL TRANSFERASE TYPE-1 SUBUNIT BETA"/>
    <property type="match status" value="1"/>
</dbReference>
<evidence type="ECO:0000256" key="4">
    <source>
        <dbReference type="ARBA" id="ARBA00012700"/>
    </source>
</evidence>
<comment type="subunit">
    <text evidence="13">Heterodimer of FNTA and PGGT1B. PGGT1B mediates interaction with substrate peptides.</text>
</comment>
<keyword evidence="10" id="KW-0862">Zinc</keyword>
<keyword evidence="6" id="KW-0637">Prenyltransferase</keyword>
<dbReference type="Gene3D" id="1.50.10.20">
    <property type="match status" value="1"/>
</dbReference>
<sequence>MDSPDFLREKHVRYFKQCLKLLPRPYTGGDTNRMTFVYFALGALDLLGVEFDKDERDSIVEWIYAQQILPDPQDRGRVCGFRGAPFMGTHSRADGNATFHPYDGAHITMTYTAIQCLLILRDDLSRVDRSAITAGLAKLQQPDGSFAPIQDGMESDMRFLYCACAVSYMLNDWSGVDIDSAVRYISDSRSYDFGFGQGPHLESHGGSTYCALASLWLMCRHDTLREYVAATTKWCLSLQDQGFHGRQYKQDDTCYSFWIGASLHLLSAGHLINDTANIQFLMTTQNKMIGGFGKYQTSLPDILHSYMGLAGLSLGEFPGVQSMSPALNLTDATVKFLASEAVTWKRQ</sequence>
<dbReference type="Proteomes" id="UP000070544">
    <property type="component" value="Unassembled WGS sequence"/>
</dbReference>